<dbReference type="PANTHER" id="PTHR43649:SF12">
    <property type="entry name" value="DIACETYLCHITOBIOSE BINDING PROTEIN DASA"/>
    <property type="match status" value="1"/>
</dbReference>
<keyword evidence="3" id="KW-0732">Signal</keyword>
<dbReference type="GO" id="GO:0042597">
    <property type="term" value="C:periplasmic space"/>
    <property type="evidence" value="ECO:0007669"/>
    <property type="project" value="UniProtKB-SubCell"/>
</dbReference>
<proteinExistence type="inferred from homology"/>
<dbReference type="Proteomes" id="UP000594800">
    <property type="component" value="Chromosome"/>
</dbReference>
<organism evidence="4 5">
    <name type="scientific">Pontivivens ytuae</name>
    <dbReference type="NCBI Taxonomy" id="2789856"/>
    <lineage>
        <taxon>Bacteria</taxon>
        <taxon>Pseudomonadati</taxon>
        <taxon>Pseudomonadota</taxon>
        <taxon>Alphaproteobacteria</taxon>
        <taxon>Rhodobacterales</taxon>
        <taxon>Paracoccaceae</taxon>
        <taxon>Pontivivens</taxon>
    </lineage>
</organism>
<name>A0A7S9LPJ4_9RHOB</name>
<dbReference type="RefSeq" id="WP_196102130.1">
    <property type="nucleotide sequence ID" value="NZ_CP064942.1"/>
</dbReference>
<protein>
    <submittedName>
        <fullName evidence="4">Sugar ABC transporter substrate-binding protein</fullName>
    </submittedName>
</protein>
<dbReference type="KEGG" id="poz:I0K15_14025"/>
<feature type="signal peptide" evidence="3">
    <location>
        <begin position="1"/>
        <end position="23"/>
    </location>
</feature>
<dbReference type="InterPro" id="IPR006059">
    <property type="entry name" value="SBP"/>
</dbReference>
<dbReference type="CDD" id="cd13585">
    <property type="entry name" value="PBP2_TMBP_like"/>
    <property type="match status" value="1"/>
</dbReference>
<evidence type="ECO:0000256" key="2">
    <source>
        <dbReference type="ARBA" id="ARBA00008520"/>
    </source>
</evidence>
<dbReference type="EMBL" id="CP064942">
    <property type="protein sequence ID" value="QPH52919.1"/>
    <property type="molecule type" value="Genomic_DNA"/>
</dbReference>
<dbReference type="InterPro" id="IPR050490">
    <property type="entry name" value="Bact_solute-bd_prot1"/>
</dbReference>
<dbReference type="AlphaFoldDB" id="A0A7S9LPJ4"/>
<comment type="similarity">
    <text evidence="2">Belongs to the bacterial solute-binding protein 1 family.</text>
</comment>
<dbReference type="Pfam" id="PF01547">
    <property type="entry name" value="SBP_bac_1"/>
    <property type="match status" value="1"/>
</dbReference>
<evidence type="ECO:0000256" key="3">
    <source>
        <dbReference type="SAM" id="SignalP"/>
    </source>
</evidence>
<reference evidence="4 5" key="1">
    <citation type="submission" date="2020-11" db="EMBL/GenBank/DDBJ databases">
        <title>Description of Pontivivens ytuae sp. nov. isolated from deep sea sediment of Mariana Trench.</title>
        <authorList>
            <person name="Wang Z."/>
            <person name="Sun Q.-L."/>
            <person name="Xu X.-D."/>
            <person name="Tang Y.-Z."/>
            <person name="Zhang J."/>
        </authorList>
    </citation>
    <scope>NUCLEOTIDE SEQUENCE [LARGE SCALE GENOMIC DNA]</scope>
    <source>
        <strain evidence="4 5">MT2928</strain>
    </source>
</reference>
<evidence type="ECO:0000313" key="4">
    <source>
        <dbReference type="EMBL" id="QPH52919.1"/>
    </source>
</evidence>
<accession>A0A7S9LPJ4</accession>
<feature type="chain" id="PRO_5032713428" evidence="3">
    <location>
        <begin position="24"/>
        <end position="439"/>
    </location>
</feature>
<sequence>MPLRSSRGVASVIALAAATGAYADNHTTTVTIATVNNGDMIRMQGLTDDFTAQHPDIELEWVTLEENVLRQRVTQDIATNGGQFDVLTIGMYETPIWAAQDWLVPLDDLGADYDAEDILPAMRAGLSHEGTLYAAPFYGESSMVMYRTDLMESAGLEMPDAPTWEFIAEAAAAITDRDAEIYGVCLRGKAGWGENMAFITTVANSFGARWFDENWRPQLDSPEWMEAVTFYNDLLQNYGPPGASTNGFNENLALFQQGKCGMWIDATVAASFVTNENDSTVADSVGFALAPDTGLGKRANWLWAWALAVPAGSDATDEAKAFIEWATSKDYLALVAENEGWANVPPGSRTSLYENETYLTEAPFAQMTLDSINAADPNAPTVDDVPYVGIQYVAIPEWAGIGTSAGQEFSAMVAGQQTPAEALENAQALVADEMEAAGY</sequence>
<dbReference type="SUPFAM" id="SSF53850">
    <property type="entry name" value="Periplasmic binding protein-like II"/>
    <property type="match status" value="1"/>
</dbReference>
<gene>
    <name evidence="4" type="ORF">I0K15_14025</name>
</gene>
<dbReference type="Gene3D" id="3.40.190.10">
    <property type="entry name" value="Periplasmic binding protein-like II"/>
    <property type="match status" value="2"/>
</dbReference>
<dbReference type="PANTHER" id="PTHR43649">
    <property type="entry name" value="ARABINOSE-BINDING PROTEIN-RELATED"/>
    <property type="match status" value="1"/>
</dbReference>
<evidence type="ECO:0000256" key="1">
    <source>
        <dbReference type="ARBA" id="ARBA00004418"/>
    </source>
</evidence>
<keyword evidence="5" id="KW-1185">Reference proteome</keyword>
<comment type="subcellular location">
    <subcellularLocation>
        <location evidence="1">Periplasm</location>
    </subcellularLocation>
</comment>
<evidence type="ECO:0000313" key="5">
    <source>
        <dbReference type="Proteomes" id="UP000594800"/>
    </source>
</evidence>